<dbReference type="InterPro" id="IPR034595">
    <property type="entry name" value="NDUFAF8"/>
</dbReference>
<proteinExistence type="predicted"/>
<dbReference type="GO" id="GO:0032981">
    <property type="term" value="P:mitochondrial respiratory chain complex I assembly"/>
    <property type="evidence" value="ECO:0007669"/>
    <property type="project" value="InterPro"/>
</dbReference>
<reference evidence="1 2" key="1">
    <citation type="journal article" date="2015" name="Fungal Genet. Biol.">
        <title>Evolution of novel wood decay mechanisms in Agaricales revealed by the genome sequences of Fistulina hepatica and Cylindrobasidium torrendii.</title>
        <authorList>
            <person name="Floudas D."/>
            <person name="Held B.W."/>
            <person name="Riley R."/>
            <person name="Nagy L.G."/>
            <person name="Koehler G."/>
            <person name="Ransdell A.S."/>
            <person name="Younus H."/>
            <person name="Chow J."/>
            <person name="Chiniquy J."/>
            <person name="Lipzen A."/>
            <person name="Tritt A."/>
            <person name="Sun H."/>
            <person name="Haridas S."/>
            <person name="LaButti K."/>
            <person name="Ohm R.A."/>
            <person name="Kues U."/>
            <person name="Blanchette R.A."/>
            <person name="Grigoriev I.V."/>
            <person name="Minto R.E."/>
            <person name="Hibbett D.S."/>
        </authorList>
    </citation>
    <scope>NUCLEOTIDE SEQUENCE [LARGE SCALE GENOMIC DNA]</scope>
    <source>
        <strain evidence="1 2">FP15055 ss-10</strain>
    </source>
</reference>
<evidence type="ECO:0000313" key="2">
    <source>
        <dbReference type="Proteomes" id="UP000054007"/>
    </source>
</evidence>
<name>A0A0D7BC64_9AGAR</name>
<gene>
    <name evidence="1" type="ORF">CYLTODRAFT_352562</name>
</gene>
<dbReference type="GO" id="GO:0005739">
    <property type="term" value="C:mitochondrion"/>
    <property type="evidence" value="ECO:0007669"/>
    <property type="project" value="InterPro"/>
</dbReference>
<sequence length="75" mass="8167">MSSTTTAVERPLRRLAVASTTTCASQASAYGKCIVATYTDVRKDTCKDDFLKFAKCVQSAVRRLFCRPASILTAI</sequence>
<accession>A0A0D7BC64</accession>
<dbReference type="OrthoDB" id="3821113at2759"/>
<evidence type="ECO:0008006" key="3">
    <source>
        <dbReference type="Google" id="ProtNLM"/>
    </source>
</evidence>
<dbReference type="Proteomes" id="UP000054007">
    <property type="component" value="Unassembled WGS sequence"/>
</dbReference>
<dbReference type="PANTHER" id="PTHR34561">
    <property type="entry name" value="NADH DEHYDROGENASE [UBIQUINONE] 1 ALPHA SUBCOMPLEX ASSEMBLY FACTOR 8"/>
    <property type="match status" value="1"/>
</dbReference>
<dbReference type="PANTHER" id="PTHR34561:SF1">
    <property type="entry name" value="NADH DEHYDROGENASE [UBIQUINONE] 1 ALPHA SUBCOMPLEX ASSEMBLY FACTOR 8"/>
    <property type="match status" value="1"/>
</dbReference>
<organism evidence="1 2">
    <name type="scientific">Cylindrobasidium torrendii FP15055 ss-10</name>
    <dbReference type="NCBI Taxonomy" id="1314674"/>
    <lineage>
        <taxon>Eukaryota</taxon>
        <taxon>Fungi</taxon>
        <taxon>Dikarya</taxon>
        <taxon>Basidiomycota</taxon>
        <taxon>Agaricomycotina</taxon>
        <taxon>Agaricomycetes</taxon>
        <taxon>Agaricomycetidae</taxon>
        <taxon>Agaricales</taxon>
        <taxon>Marasmiineae</taxon>
        <taxon>Physalacriaceae</taxon>
        <taxon>Cylindrobasidium</taxon>
    </lineage>
</organism>
<protein>
    <recommendedName>
        <fullName evidence="3">IMS import disulfide relay-system CHCH-CHCH-like Cx9C domain-containing protein</fullName>
    </recommendedName>
</protein>
<dbReference type="AlphaFoldDB" id="A0A0D7BC64"/>
<evidence type="ECO:0000313" key="1">
    <source>
        <dbReference type="EMBL" id="KIY67739.1"/>
    </source>
</evidence>
<keyword evidence="2" id="KW-1185">Reference proteome</keyword>
<dbReference type="EMBL" id="KN880518">
    <property type="protein sequence ID" value="KIY67739.1"/>
    <property type="molecule type" value="Genomic_DNA"/>
</dbReference>